<evidence type="ECO:0000313" key="2">
    <source>
        <dbReference type="Proteomes" id="UP000499080"/>
    </source>
</evidence>
<sequence>MRFSLLLKGRKLCCTSVSNVEQVDQDQKPGLLSECKSKDSGCLFKRANDSNLQVLLLTALINVRTDFGNSVECRAMLDSGIQRSFMTESCWKKTGVEG</sequence>
<protein>
    <recommendedName>
        <fullName evidence="3">Peptidase aspartic putative domain-containing protein</fullName>
    </recommendedName>
</protein>
<name>A0A4Y2DHR5_ARAVE</name>
<dbReference type="EMBL" id="BGPR01243019">
    <property type="protein sequence ID" value="GBM16330.1"/>
    <property type="molecule type" value="Genomic_DNA"/>
</dbReference>
<proteinExistence type="predicted"/>
<organism evidence="1 2">
    <name type="scientific">Araneus ventricosus</name>
    <name type="common">Orbweaver spider</name>
    <name type="synonym">Epeira ventricosa</name>
    <dbReference type="NCBI Taxonomy" id="182803"/>
    <lineage>
        <taxon>Eukaryota</taxon>
        <taxon>Metazoa</taxon>
        <taxon>Ecdysozoa</taxon>
        <taxon>Arthropoda</taxon>
        <taxon>Chelicerata</taxon>
        <taxon>Arachnida</taxon>
        <taxon>Araneae</taxon>
        <taxon>Araneomorphae</taxon>
        <taxon>Entelegynae</taxon>
        <taxon>Araneoidea</taxon>
        <taxon>Araneidae</taxon>
        <taxon>Araneus</taxon>
    </lineage>
</organism>
<keyword evidence="2" id="KW-1185">Reference proteome</keyword>
<reference evidence="1 2" key="1">
    <citation type="journal article" date="2019" name="Sci. Rep.">
        <title>Orb-weaving spider Araneus ventricosus genome elucidates the spidroin gene catalogue.</title>
        <authorList>
            <person name="Kono N."/>
            <person name="Nakamura H."/>
            <person name="Ohtoshi R."/>
            <person name="Moran D.A.P."/>
            <person name="Shinohara A."/>
            <person name="Yoshida Y."/>
            <person name="Fujiwara M."/>
            <person name="Mori M."/>
            <person name="Tomita M."/>
            <person name="Arakawa K."/>
        </authorList>
    </citation>
    <scope>NUCLEOTIDE SEQUENCE [LARGE SCALE GENOMIC DNA]</scope>
</reference>
<dbReference type="OrthoDB" id="5876180at2759"/>
<evidence type="ECO:0008006" key="3">
    <source>
        <dbReference type="Google" id="ProtNLM"/>
    </source>
</evidence>
<evidence type="ECO:0000313" key="1">
    <source>
        <dbReference type="EMBL" id="GBM16330.1"/>
    </source>
</evidence>
<dbReference type="AlphaFoldDB" id="A0A4Y2DHR5"/>
<gene>
    <name evidence="1" type="ORF">AVEN_185892_1</name>
</gene>
<accession>A0A4Y2DHR5</accession>
<dbReference type="Proteomes" id="UP000499080">
    <property type="component" value="Unassembled WGS sequence"/>
</dbReference>
<comment type="caution">
    <text evidence="1">The sequence shown here is derived from an EMBL/GenBank/DDBJ whole genome shotgun (WGS) entry which is preliminary data.</text>
</comment>